<evidence type="ECO:0000313" key="2">
    <source>
        <dbReference type="Proteomes" id="UP000886998"/>
    </source>
</evidence>
<sequence>MQLSIRIFANFLETSKLLILNLINYRMILLNELNPAFTKCENSIHRFHNNSGKWHSIGCEFPSVTIGLEIKVEISIDDFDNDVSRINRALELCVSSENSLK</sequence>
<organism evidence="1 2">
    <name type="scientific">Trichonephila inaurata madagascariensis</name>
    <dbReference type="NCBI Taxonomy" id="2747483"/>
    <lineage>
        <taxon>Eukaryota</taxon>
        <taxon>Metazoa</taxon>
        <taxon>Ecdysozoa</taxon>
        <taxon>Arthropoda</taxon>
        <taxon>Chelicerata</taxon>
        <taxon>Arachnida</taxon>
        <taxon>Araneae</taxon>
        <taxon>Araneomorphae</taxon>
        <taxon>Entelegynae</taxon>
        <taxon>Araneoidea</taxon>
        <taxon>Nephilidae</taxon>
        <taxon>Trichonephila</taxon>
        <taxon>Trichonephila inaurata</taxon>
    </lineage>
</organism>
<comment type="caution">
    <text evidence="1">The sequence shown here is derived from an EMBL/GenBank/DDBJ whole genome shotgun (WGS) entry which is preliminary data.</text>
</comment>
<keyword evidence="2" id="KW-1185">Reference proteome</keyword>
<gene>
    <name evidence="1" type="ORF">TNIN_412211</name>
</gene>
<dbReference type="Proteomes" id="UP000886998">
    <property type="component" value="Unassembled WGS sequence"/>
</dbReference>
<accession>A0A8X6YVB5</accession>
<evidence type="ECO:0000313" key="1">
    <source>
        <dbReference type="EMBL" id="GFY77805.1"/>
    </source>
</evidence>
<dbReference type="EMBL" id="BMAV01022664">
    <property type="protein sequence ID" value="GFY77805.1"/>
    <property type="molecule type" value="Genomic_DNA"/>
</dbReference>
<reference evidence="1" key="1">
    <citation type="submission" date="2020-08" db="EMBL/GenBank/DDBJ databases">
        <title>Multicomponent nature underlies the extraordinary mechanical properties of spider dragline silk.</title>
        <authorList>
            <person name="Kono N."/>
            <person name="Nakamura H."/>
            <person name="Mori M."/>
            <person name="Yoshida Y."/>
            <person name="Ohtoshi R."/>
            <person name="Malay A.D."/>
            <person name="Moran D.A.P."/>
            <person name="Tomita M."/>
            <person name="Numata K."/>
            <person name="Arakawa K."/>
        </authorList>
    </citation>
    <scope>NUCLEOTIDE SEQUENCE</scope>
</reference>
<proteinExistence type="predicted"/>
<name>A0A8X6YVB5_9ARAC</name>
<dbReference type="AlphaFoldDB" id="A0A8X6YVB5"/>
<protein>
    <submittedName>
        <fullName evidence="1">Uncharacterized protein</fullName>
    </submittedName>
</protein>